<gene>
    <name evidence="9" type="primary">ETV3L</name>
    <name evidence="9" type="ORF">AOXY_G30577</name>
</gene>
<dbReference type="GO" id="GO:0043565">
    <property type="term" value="F:sequence-specific DNA binding"/>
    <property type="evidence" value="ECO:0007669"/>
    <property type="project" value="InterPro"/>
</dbReference>
<dbReference type="PANTHER" id="PTHR11849:SF306">
    <property type="entry name" value="ETS TRANSLOCATION VARIANT 3-LIKE PROTEIN"/>
    <property type="match status" value="1"/>
</dbReference>
<dbReference type="FunFam" id="1.10.10.10:FF:000059">
    <property type="entry name" value="ETS translocation variant 3"/>
    <property type="match status" value="1"/>
</dbReference>
<dbReference type="Gene3D" id="1.10.10.10">
    <property type="entry name" value="Winged helix-like DNA-binding domain superfamily/Winged helix DNA-binding domain"/>
    <property type="match status" value="1"/>
</dbReference>
<evidence type="ECO:0000256" key="6">
    <source>
        <dbReference type="ARBA" id="ARBA00023242"/>
    </source>
</evidence>
<dbReference type="GO" id="GO:0000981">
    <property type="term" value="F:DNA-binding transcription factor activity, RNA polymerase II-specific"/>
    <property type="evidence" value="ECO:0007669"/>
    <property type="project" value="TreeGrafter"/>
</dbReference>
<dbReference type="Proteomes" id="UP001230051">
    <property type="component" value="Unassembled WGS sequence"/>
</dbReference>
<evidence type="ECO:0000256" key="1">
    <source>
        <dbReference type="ARBA" id="ARBA00004123"/>
    </source>
</evidence>
<evidence type="ECO:0000256" key="2">
    <source>
        <dbReference type="ARBA" id="ARBA00005562"/>
    </source>
</evidence>
<comment type="similarity">
    <text evidence="2 7">Belongs to the ETS family.</text>
</comment>
<organism evidence="9 10">
    <name type="scientific">Acipenser oxyrinchus oxyrinchus</name>
    <dbReference type="NCBI Taxonomy" id="40147"/>
    <lineage>
        <taxon>Eukaryota</taxon>
        <taxon>Metazoa</taxon>
        <taxon>Chordata</taxon>
        <taxon>Craniata</taxon>
        <taxon>Vertebrata</taxon>
        <taxon>Euteleostomi</taxon>
        <taxon>Actinopterygii</taxon>
        <taxon>Chondrostei</taxon>
        <taxon>Acipenseriformes</taxon>
        <taxon>Acipenseridae</taxon>
        <taxon>Acipenser</taxon>
    </lineage>
</organism>
<dbReference type="InterPro" id="IPR036388">
    <property type="entry name" value="WH-like_DNA-bd_sf"/>
</dbReference>
<dbReference type="GO" id="GO:0030154">
    <property type="term" value="P:cell differentiation"/>
    <property type="evidence" value="ECO:0007669"/>
    <property type="project" value="TreeGrafter"/>
</dbReference>
<sequence>MQCGCGKETLGPVANPYWMRGVAFPEWAYKPDWSPGSRQIQLWHFILELLQREDLSAVIGWQGEWGEFVIREPEEVARLWGARKGKPHMNYDKLSRALRYYYNKQILHKTKGKRFTYKFNFTKLILVNYPGWDINSASRIIGTNPCQIQSSLQSQFLQDILFAQRALLDQISRQTTGRDTSLSVERAPKKAILDRALHSSHQPYFLRPCCLPTPLPLSQAPPLRGRIPYLPVPTHSGMNLSDFPLYPPPINHLHPPTSIPSGHWLANRSNRGQDRQETGVPVVKREAGSGSDITKGKERVWRPGFSASV</sequence>
<name>A0AAD8CNR2_ACIOX</name>
<protein>
    <submittedName>
        <fullName evidence="9">ETS translocation variant 3-like protein</fullName>
    </submittedName>
</protein>
<evidence type="ECO:0000256" key="7">
    <source>
        <dbReference type="RuleBase" id="RU004019"/>
    </source>
</evidence>
<dbReference type="PROSITE" id="PS00346">
    <property type="entry name" value="ETS_DOMAIN_2"/>
    <property type="match status" value="1"/>
</dbReference>
<evidence type="ECO:0000256" key="5">
    <source>
        <dbReference type="ARBA" id="ARBA00023163"/>
    </source>
</evidence>
<dbReference type="PANTHER" id="PTHR11849">
    <property type="entry name" value="ETS"/>
    <property type="match status" value="1"/>
</dbReference>
<feature type="domain" description="ETS" evidence="8">
    <location>
        <begin position="40"/>
        <end position="120"/>
    </location>
</feature>
<evidence type="ECO:0000256" key="3">
    <source>
        <dbReference type="ARBA" id="ARBA00023015"/>
    </source>
</evidence>
<evidence type="ECO:0000256" key="4">
    <source>
        <dbReference type="ARBA" id="ARBA00023125"/>
    </source>
</evidence>
<dbReference type="PROSITE" id="PS00345">
    <property type="entry name" value="ETS_DOMAIN_1"/>
    <property type="match status" value="1"/>
</dbReference>
<keyword evidence="6 7" id="KW-0539">Nucleus</keyword>
<accession>A0AAD8CNR2</accession>
<dbReference type="AlphaFoldDB" id="A0AAD8CNR2"/>
<dbReference type="PRINTS" id="PR00454">
    <property type="entry name" value="ETSDOMAIN"/>
</dbReference>
<dbReference type="SUPFAM" id="SSF46785">
    <property type="entry name" value="Winged helix' DNA-binding domain"/>
    <property type="match status" value="1"/>
</dbReference>
<reference evidence="9" key="1">
    <citation type="submission" date="2022-02" db="EMBL/GenBank/DDBJ databases">
        <title>Atlantic sturgeon de novo genome assembly.</title>
        <authorList>
            <person name="Stock M."/>
            <person name="Klopp C."/>
            <person name="Guiguen Y."/>
            <person name="Cabau C."/>
            <person name="Parinello H."/>
            <person name="Santidrian Yebra-Pimentel E."/>
            <person name="Kuhl H."/>
            <person name="Dirks R.P."/>
            <person name="Guessner J."/>
            <person name="Wuertz S."/>
            <person name="Du K."/>
            <person name="Schartl M."/>
        </authorList>
    </citation>
    <scope>NUCLEOTIDE SEQUENCE</scope>
    <source>
        <strain evidence="9">STURGEONOMICS-FGT-2020</strain>
        <tissue evidence="9">Whole blood</tissue>
    </source>
</reference>
<comment type="subcellular location">
    <subcellularLocation>
        <location evidence="1 7">Nucleus</location>
    </subcellularLocation>
</comment>
<dbReference type="InterPro" id="IPR000418">
    <property type="entry name" value="Ets_dom"/>
</dbReference>
<evidence type="ECO:0000313" key="10">
    <source>
        <dbReference type="Proteomes" id="UP001230051"/>
    </source>
</evidence>
<keyword evidence="10" id="KW-1185">Reference proteome</keyword>
<dbReference type="InterPro" id="IPR046328">
    <property type="entry name" value="ETS_fam"/>
</dbReference>
<comment type="caution">
    <text evidence="9">The sequence shown here is derived from an EMBL/GenBank/DDBJ whole genome shotgun (WGS) entry which is preliminary data.</text>
</comment>
<dbReference type="GO" id="GO:0005634">
    <property type="term" value="C:nucleus"/>
    <property type="evidence" value="ECO:0007669"/>
    <property type="project" value="UniProtKB-SubCell"/>
</dbReference>
<dbReference type="SMART" id="SM00413">
    <property type="entry name" value="ETS"/>
    <property type="match status" value="1"/>
</dbReference>
<proteinExistence type="inferred from homology"/>
<keyword evidence="4 7" id="KW-0238">DNA-binding</keyword>
<dbReference type="InterPro" id="IPR036390">
    <property type="entry name" value="WH_DNA-bd_sf"/>
</dbReference>
<keyword evidence="5" id="KW-0804">Transcription</keyword>
<keyword evidence="3" id="KW-0805">Transcription regulation</keyword>
<dbReference type="Pfam" id="PF00178">
    <property type="entry name" value="Ets"/>
    <property type="match status" value="1"/>
</dbReference>
<evidence type="ECO:0000259" key="8">
    <source>
        <dbReference type="PROSITE" id="PS50061"/>
    </source>
</evidence>
<dbReference type="EMBL" id="JAGXEW010000044">
    <property type="protein sequence ID" value="KAK1152878.1"/>
    <property type="molecule type" value="Genomic_DNA"/>
</dbReference>
<dbReference type="PROSITE" id="PS50061">
    <property type="entry name" value="ETS_DOMAIN_3"/>
    <property type="match status" value="1"/>
</dbReference>
<evidence type="ECO:0000313" key="9">
    <source>
        <dbReference type="EMBL" id="KAK1152878.1"/>
    </source>
</evidence>